<dbReference type="PANTHER" id="PTHR11506:SF30">
    <property type="entry name" value="LYSOSOME-ASSOCIATED MEMBRANE GLYCOPROTEIN 3"/>
    <property type="match status" value="1"/>
</dbReference>
<keyword evidence="6 9" id="KW-0472">Membrane</keyword>
<dbReference type="InterPro" id="IPR002000">
    <property type="entry name" value="Lysosome-assoc_membr_glycop"/>
</dbReference>
<keyword evidence="3" id="KW-0732">Signal</keyword>
<dbReference type="Pfam" id="PF01299">
    <property type="entry name" value="Lamp2-like_luminal"/>
    <property type="match status" value="1"/>
</dbReference>
<evidence type="ECO:0000259" key="10">
    <source>
        <dbReference type="Pfam" id="PF01299"/>
    </source>
</evidence>
<evidence type="ECO:0000256" key="6">
    <source>
        <dbReference type="ARBA" id="ARBA00023136"/>
    </source>
</evidence>
<dbReference type="AlphaFoldDB" id="A0A8D0EGB2"/>
<keyword evidence="12" id="KW-1185">Reference proteome</keyword>
<dbReference type="GO" id="GO:0031902">
    <property type="term" value="C:late endosome membrane"/>
    <property type="evidence" value="ECO:0007669"/>
    <property type="project" value="TreeGrafter"/>
</dbReference>
<protein>
    <submittedName>
        <fullName evidence="11">Lysosomal associated membrane protein 3</fullName>
    </submittedName>
</protein>
<comment type="subcellular location">
    <subcellularLocation>
        <location evidence="1">Endosome membrane</location>
        <topology evidence="1">Single-pass type I membrane protein</topology>
    </subcellularLocation>
</comment>
<reference evidence="11" key="2">
    <citation type="submission" date="2025-09" db="UniProtKB">
        <authorList>
            <consortium name="Ensembl"/>
        </authorList>
    </citation>
    <scope>IDENTIFICATION</scope>
</reference>
<organism evidence="11 12">
    <name type="scientific">Salvator merianae</name>
    <name type="common">Argentine black and white tegu</name>
    <name type="synonym">Tupinambis merianae</name>
    <dbReference type="NCBI Taxonomy" id="96440"/>
    <lineage>
        <taxon>Eukaryota</taxon>
        <taxon>Metazoa</taxon>
        <taxon>Chordata</taxon>
        <taxon>Craniata</taxon>
        <taxon>Vertebrata</taxon>
        <taxon>Euteleostomi</taxon>
        <taxon>Lepidosauria</taxon>
        <taxon>Squamata</taxon>
        <taxon>Bifurcata</taxon>
        <taxon>Unidentata</taxon>
        <taxon>Episquamata</taxon>
        <taxon>Laterata</taxon>
        <taxon>Teiioidea</taxon>
        <taxon>Teiidae</taxon>
        <taxon>Salvator</taxon>
    </lineage>
</organism>
<dbReference type="InterPro" id="IPR048528">
    <property type="entry name" value="Lamp2-like_luminal"/>
</dbReference>
<evidence type="ECO:0000256" key="7">
    <source>
        <dbReference type="ARBA" id="ARBA00023180"/>
    </source>
</evidence>
<dbReference type="GO" id="GO:0072594">
    <property type="term" value="P:establishment of protein localization to organelle"/>
    <property type="evidence" value="ECO:0007669"/>
    <property type="project" value="TreeGrafter"/>
</dbReference>
<dbReference type="GeneTree" id="ENSGT00940000164015"/>
<dbReference type="GO" id="GO:0005765">
    <property type="term" value="C:lysosomal membrane"/>
    <property type="evidence" value="ECO:0007669"/>
    <property type="project" value="TreeGrafter"/>
</dbReference>
<feature type="region of interest" description="Disordered" evidence="8">
    <location>
        <begin position="209"/>
        <end position="235"/>
    </location>
</feature>
<dbReference type="Gene3D" id="2.40.160.110">
    <property type="match status" value="1"/>
</dbReference>
<evidence type="ECO:0000313" key="11">
    <source>
        <dbReference type="Ensembl" id="ENSSMRP00000030769.1"/>
    </source>
</evidence>
<feature type="compositionally biased region" description="Polar residues" evidence="8">
    <location>
        <begin position="209"/>
        <end position="231"/>
    </location>
</feature>
<evidence type="ECO:0000256" key="8">
    <source>
        <dbReference type="SAM" id="MobiDB-lite"/>
    </source>
</evidence>
<proteinExistence type="predicted"/>
<evidence type="ECO:0000256" key="2">
    <source>
        <dbReference type="ARBA" id="ARBA00022692"/>
    </source>
</evidence>
<keyword evidence="5 9" id="KW-1133">Transmembrane helix</keyword>
<evidence type="ECO:0000256" key="4">
    <source>
        <dbReference type="ARBA" id="ARBA00022753"/>
    </source>
</evidence>
<keyword evidence="7" id="KW-0325">Glycoprotein</keyword>
<feature type="domain" description="Lysosome-associated membrane glycoprotein 2-like luminal" evidence="10">
    <location>
        <begin position="248"/>
        <end position="345"/>
    </location>
</feature>
<evidence type="ECO:0000256" key="1">
    <source>
        <dbReference type="ARBA" id="ARBA00004530"/>
    </source>
</evidence>
<evidence type="ECO:0000256" key="9">
    <source>
        <dbReference type="SAM" id="Phobius"/>
    </source>
</evidence>
<evidence type="ECO:0000256" key="3">
    <source>
        <dbReference type="ARBA" id="ARBA00022729"/>
    </source>
</evidence>
<dbReference type="Proteomes" id="UP000694421">
    <property type="component" value="Unplaced"/>
</dbReference>
<keyword evidence="4" id="KW-0967">Endosome</keyword>
<sequence length="405" mass="44022">MVEKSETGGGAFWKQGEIYSLFAAILFCSGETTDNERLEKRMRESTSFLQRGVFPKVLLPSNHSVTAFPSSQLEFSRGTTQHTSQTHLVPTLPGESKMVAGPSASQPVGHTKQKATAIATVGPGHTMLLTDQTVVVQKAFTQPKLLEGETKIPKAIKATEAALRITSNRELPNRQRTTPVVPAVTERNEEKAVFETTTEYSVWLRTQAATQRANSTDPKNTTSGGQSTTPMPTIPAGPTLAPKPSPAATGAYNVSNGPVDCIKALVGLTMVCFSPPAFQYFNVNPNNTHTTGSCGIWLSTLNVSFPGGFIDFSFSKVSSSFAVACKVSDSSLALYSTEYKNYCESRSHLHYTNILVLPAENECVLDRNERLIPIAISLSIVGLFVIMLVTCMLYRRKPSRGYEQI</sequence>
<name>A0A8D0EGB2_SALMN</name>
<dbReference type="Ensembl" id="ENSSMRT00000035901.1">
    <property type="protein sequence ID" value="ENSSMRP00000030769.1"/>
    <property type="gene ID" value="ENSSMRG00000023595.1"/>
</dbReference>
<dbReference type="PANTHER" id="PTHR11506">
    <property type="entry name" value="LYSOSOME-ASSOCIATED MEMBRANE GLYCOPROTEIN"/>
    <property type="match status" value="1"/>
</dbReference>
<reference evidence="11" key="1">
    <citation type="submission" date="2025-08" db="UniProtKB">
        <authorList>
            <consortium name="Ensembl"/>
        </authorList>
    </citation>
    <scope>IDENTIFICATION</scope>
</reference>
<feature type="transmembrane region" description="Helical" evidence="9">
    <location>
        <begin position="371"/>
        <end position="394"/>
    </location>
</feature>
<accession>A0A8D0EGB2</accession>
<gene>
    <name evidence="11" type="primary">LAMP3</name>
</gene>
<keyword evidence="2 9" id="KW-0812">Transmembrane</keyword>
<evidence type="ECO:0000256" key="5">
    <source>
        <dbReference type="ARBA" id="ARBA00022989"/>
    </source>
</evidence>
<evidence type="ECO:0000313" key="12">
    <source>
        <dbReference type="Proteomes" id="UP000694421"/>
    </source>
</evidence>
<dbReference type="GO" id="GO:0005886">
    <property type="term" value="C:plasma membrane"/>
    <property type="evidence" value="ECO:0007669"/>
    <property type="project" value="TreeGrafter"/>
</dbReference>